<evidence type="ECO:0000313" key="3">
    <source>
        <dbReference type="Proteomes" id="UP000237271"/>
    </source>
</evidence>
<organism evidence="2 3">
    <name type="scientific">Phytophthora palmivora</name>
    <dbReference type="NCBI Taxonomy" id="4796"/>
    <lineage>
        <taxon>Eukaryota</taxon>
        <taxon>Sar</taxon>
        <taxon>Stramenopiles</taxon>
        <taxon>Oomycota</taxon>
        <taxon>Peronosporomycetes</taxon>
        <taxon>Peronosporales</taxon>
        <taxon>Peronosporaceae</taxon>
        <taxon>Phytophthora</taxon>
    </lineage>
</organism>
<evidence type="ECO:0000313" key="2">
    <source>
        <dbReference type="EMBL" id="POM76634.1"/>
    </source>
</evidence>
<feature type="region of interest" description="Disordered" evidence="1">
    <location>
        <begin position="67"/>
        <end position="100"/>
    </location>
</feature>
<keyword evidence="3" id="KW-1185">Reference proteome</keyword>
<dbReference type="EMBL" id="NCKW01003410">
    <property type="protein sequence ID" value="POM76634.1"/>
    <property type="molecule type" value="Genomic_DNA"/>
</dbReference>
<accession>A0A2P4YFR5</accession>
<reference evidence="2 3" key="1">
    <citation type="journal article" date="2017" name="Genome Biol. Evol.">
        <title>Phytophthora megakarya and P. palmivora, closely related causal agents of cacao black pod rot, underwent increases in genome sizes and gene numbers by different mechanisms.</title>
        <authorList>
            <person name="Ali S.S."/>
            <person name="Shao J."/>
            <person name="Lary D.J."/>
            <person name="Kronmiller B."/>
            <person name="Shen D."/>
            <person name="Strem M.D."/>
            <person name="Amoako-Attah I."/>
            <person name="Akrofi A.Y."/>
            <person name="Begoude B.A."/>
            <person name="Ten Hoopen G.M."/>
            <person name="Coulibaly K."/>
            <person name="Kebe B.I."/>
            <person name="Melnick R.L."/>
            <person name="Guiltinan M.J."/>
            <person name="Tyler B.M."/>
            <person name="Meinhardt L.W."/>
            <person name="Bailey B.A."/>
        </authorList>
    </citation>
    <scope>NUCLEOTIDE SEQUENCE [LARGE SCALE GENOMIC DNA]</scope>
    <source>
        <strain evidence="3">sbr112.9</strain>
    </source>
</reference>
<name>A0A2P4YFR5_9STRA</name>
<comment type="caution">
    <text evidence="2">The sequence shown here is derived from an EMBL/GenBank/DDBJ whole genome shotgun (WGS) entry which is preliminary data.</text>
</comment>
<protein>
    <submittedName>
        <fullName evidence="2">Uncharacterized protein</fullName>
    </submittedName>
</protein>
<evidence type="ECO:0000256" key="1">
    <source>
        <dbReference type="SAM" id="MobiDB-lite"/>
    </source>
</evidence>
<dbReference type="OrthoDB" id="94902at2759"/>
<dbReference type="Proteomes" id="UP000237271">
    <property type="component" value="Unassembled WGS sequence"/>
</dbReference>
<proteinExistence type="predicted"/>
<sequence length="198" mass="23208">MATCCEGNLATLDDVLAFLTWCGKESPSVVNQVFDERRVLEDIDDLLDGAVKGAAVIERVELQELREKRVTSSENNPTLPSKKKPRVRRASSSSTALQRRRKYEIQTLQEEALKLEGYLNQLKKRGYHRRRHTERTNLPYEKGEKTRVMNRQRAIDEYQERLLSEQANIRLKEIFHHQERVCKTLNGIFRRRNLDESI</sequence>
<dbReference type="AlphaFoldDB" id="A0A2P4YFR5"/>
<gene>
    <name evidence="2" type="ORF">PHPALM_6107</name>
</gene>